<accession>A0A6P1NF85</accession>
<evidence type="ECO:0000313" key="12">
    <source>
        <dbReference type="Proteomes" id="UP000463975"/>
    </source>
</evidence>
<name>A0A6P1NF85_9PROT</name>
<feature type="binding site" evidence="9">
    <location>
        <position position="102"/>
    </location>
    <ligand>
        <name>ATP</name>
        <dbReference type="ChEBI" id="CHEBI:30616"/>
    </ligand>
</feature>
<dbReference type="AlphaFoldDB" id="A0A6P1NF85"/>
<dbReference type="NCBIfam" id="NF003555">
    <property type="entry name" value="PRK05218.1"/>
    <property type="match status" value="1"/>
</dbReference>
<evidence type="ECO:0000256" key="4">
    <source>
        <dbReference type="ARBA" id="ARBA00022741"/>
    </source>
</evidence>
<keyword evidence="3 8" id="KW-0963">Cytoplasm</keyword>
<protein>
    <recommendedName>
        <fullName evidence="8">Chaperone protein HtpG</fullName>
    </recommendedName>
    <alternativeName>
        <fullName evidence="8">Heat shock protein HtpG</fullName>
    </alternativeName>
    <alternativeName>
        <fullName evidence="8">High temperature protein G</fullName>
    </alternativeName>
</protein>
<dbReference type="PRINTS" id="PR00775">
    <property type="entry name" value="HEATSHOCK90"/>
</dbReference>
<dbReference type="Pfam" id="PF00183">
    <property type="entry name" value="HSP90"/>
    <property type="match status" value="1"/>
</dbReference>
<evidence type="ECO:0000256" key="2">
    <source>
        <dbReference type="ARBA" id="ARBA00008239"/>
    </source>
</evidence>
<sequence length="624" mass="70447">MSEIKSSVTEPSQGEQHHFSAEVGRLLDLVVHSLYSDREIFLRELVANAADATDKRRFEALTQSSLALPENPQILITPNKDSKTLTISDNGLGMNREELVQNLGTIARSGTKAFEEKLTSAKPEERPSLIGQFGVGFYSAFMVADRVDVISRKAGEEQATLWSSEGKGAYTLSDASREQAGTDIILYMKDDSEEFLDTHRLRAIIRKWADHISWPVALRETKEDGTSEENTINEGKALWLRPKAEITTEQYTEFYRHIAHAFDEPYATLHWHAEGTVEFNSLLFIPSARPFDFMEQSDRESHVHLHVKRMFITDDAKLVPNWMRFVQGVVDTDDIPLNVSREMLQTTPVLARIRKAVTRRVMSEIKSRAKENDDKFKSFWENFGAVIKEGLWEDSDHRQEIAEIARFHTSYDDSLTTLDEYISRLKPEQDAIYYLVGDNLEALKASAQLEGFRARGLEVLLLSDPVDSFWPDRLHSFKDKVLRSVAQAHNDLEKFSSELKDQAEPVETEKLVPALKEALGETVKEVRPTDRLTGSAVVLSSEGGPDLAMQRLLRRSGQAFPAMPPVLEINPRHPLIRSLSESVEKGENISDYARILLDLARVQEGEALSDPGGFARRLAALLAQ</sequence>
<dbReference type="GO" id="GO:0051082">
    <property type="term" value="F:unfolded protein binding"/>
    <property type="evidence" value="ECO:0007669"/>
    <property type="project" value="UniProtKB-UniRule"/>
</dbReference>
<dbReference type="SUPFAM" id="SSF55874">
    <property type="entry name" value="ATPase domain of HSP90 chaperone/DNA topoisomerase II/histidine kinase"/>
    <property type="match status" value="1"/>
</dbReference>
<evidence type="ECO:0000256" key="7">
    <source>
        <dbReference type="ARBA" id="ARBA00023186"/>
    </source>
</evidence>
<feature type="binding site" evidence="9">
    <location>
        <position position="182"/>
    </location>
    <ligand>
        <name>ATP</name>
        <dbReference type="ChEBI" id="CHEBI:30616"/>
    </ligand>
</feature>
<keyword evidence="6 8" id="KW-0346">Stress response</keyword>
<dbReference type="InterPro" id="IPR019805">
    <property type="entry name" value="Heat_shock_protein_90_CS"/>
</dbReference>
<evidence type="ECO:0000256" key="3">
    <source>
        <dbReference type="ARBA" id="ARBA00022490"/>
    </source>
</evidence>
<evidence type="ECO:0000256" key="1">
    <source>
        <dbReference type="ARBA" id="ARBA00004496"/>
    </source>
</evidence>
<feature type="binding site" evidence="9">
    <location>
        <position position="341"/>
    </location>
    <ligand>
        <name>ATP</name>
        <dbReference type="ChEBI" id="CHEBI:30616"/>
    </ligand>
</feature>
<dbReference type="InterPro" id="IPR020568">
    <property type="entry name" value="Ribosomal_Su5_D2-typ_SF"/>
</dbReference>
<feature type="binding site" evidence="9">
    <location>
        <position position="44"/>
    </location>
    <ligand>
        <name>ATP</name>
        <dbReference type="ChEBI" id="CHEBI:30616"/>
    </ligand>
</feature>
<dbReference type="InterPro" id="IPR020575">
    <property type="entry name" value="Hsp90_N"/>
</dbReference>
<feature type="binding site" evidence="9">
    <location>
        <position position="89"/>
    </location>
    <ligand>
        <name>ATP</name>
        <dbReference type="ChEBI" id="CHEBI:30616"/>
    </ligand>
</feature>
<gene>
    <name evidence="8 11" type="primary">htpG</name>
    <name evidence="11" type="ORF">GT348_08275</name>
</gene>
<organism evidence="11 12">
    <name type="scientific">Aristophania vespae</name>
    <dbReference type="NCBI Taxonomy" id="2697033"/>
    <lineage>
        <taxon>Bacteria</taxon>
        <taxon>Pseudomonadati</taxon>
        <taxon>Pseudomonadota</taxon>
        <taxon>Alphaproteobacteria</taxon>
        <taxon>Acetobacterales</taxon>
        <taxon>Acetobacteraceae</taxon>
        <taxon>Aristophania</taxon>
    </lineage>
</organism>
<feature type="binding site" evidence="9">
    <location>
        <position position="48"/>
    </location>
    <ligand>
        <name>ATP</name>
        <dbReference type="ChEBI" id="CHEBI:30616"/>
    </ligand>
</feature>
<feature type="binding site" evidence="9">
    <location>
        <position position="94"/>
    </location>
    <ligand>
        <name>ATP</name>
        <dbReference type="ChEBI" id="CHEBI:30616"/>
    </ligand>
</feature>
<comment type="subcellular location">
    <subcellularLocation>
        <location evidence="1 8">Cytoplasm</location>
    </subcellularLocation>
</comment>
<dbReference type="GO" id="GO:0005524">
    <property type="term" value="F:ATP binding"/>
    <property type="evidence" value="ECO:0007669"/>
    <property type="project" value="UniProtKB-UniRule"/>
</dbReference>
<dbReference type="InterPro" id="IPR001404">
    <property type="entry name" value="Hsp90_fam"/>
</dbReference>
<dbReference type="CDD" id="cd16927">
    <property type="entry name" value="HATPase_Hsp90-like"/>
    <property type="match status" value="1"/>
</dbReference>
<dbReference type="GO" id="GO:0016887">
    <property type="term" value="F:ATP hydrolysis activity"/>
    <property type="evidence" value="ECO:0007669"/>
    <property type="project" value="InterPro"/>
</dbReference>
<evidence type="ECO:0000256" key="8">
    <source>
        <dbReference type="HAMAP-Rule" id="MF_00505"/>
    </source>
</evidence>
<keyword evidence="7 8" id="KW-0143">Chaperone</keyword>
<keyword evidence="12" id="KW-1185">Reference proteome</keyword>
<dbReference type="SMART" id="SM00387">
    <property type="entry name" value="HATPase_c"/>
    <property type="match status" value="1"/>
</dbReference>
<dbReference type="GO" id="GO:0140662">
    <property type="term" value="F:ATP-dependent protein folding chaperone"/>
    <property type="evidence" value="ECO:0007669"/>
    <property type="project" value="InterPro"/>
</dbReference>
<feature type="region of interest" description="A; substrate-binding" evidence="8">
    <location>
        <begin position="1"/>
        <end position="341"/>
    </location>
</feature>
<dbReference type="RefSeq" id="WP_160619291.1">
    <property type="nucleotide sequence ID" value="NZ_CP047652.1"/>
</dbReference>
<evidence type="ECO:0000259" key="10">
    <source>
        <dbReference type="SMART" id="SM00387"/>
    </source>
</evidence>
<feature type="binding site" evidence="9">
    <location>
        <begin position="109"/>
        <end position="110"/>
    </location>
    <ligand>
        <name>ATP</name>
        <dbReference type="ChEBI" id="CHEBI:30616"/>
    </ligand>
</feature>
<keyword evidence="5 8" id="KW-0067">ATP-binding</keyword>
<dbReference type="PIRSF" id="PIRSF002583">
    <property type="entry name" value="Hsp90"/>
    <property type="match status" value="1"/>
</dbReference>
<dbReference type="GO" id="GO:0005737">
    <property type="term" value="C:cytoplasm"/>
    <property type="evidence" value="ECO:0007669"/>
    <property type="project" value="UniProtKB-SubCell"/>
</dbReference>
<evidence type="ECO:0000256" key="5">
    <source>
        <dbReference type="ARBA" id="ARBA00022840"/>
    </source>
</evidence>
<comment type="caution">
    <text evidence="8">Lacks conserved residue(s) required for the propagation of feature annotation.</text>
</comment>
<dbReference type="PANTHER" id="PTHR11528">
    <property type="entry name" value="HEAT SHOCK PROTEIN 90 FAMILY MEMBER"/>
    <property type="match status" value="1"/>
</dbReference>
<dbReference type="SUPFAM" id="SSF110942">
    <property type="entry name" value="HSP90 C-terminal domain"/>
    <property type="match status" value="1"/>
</dbReference>
<dbReference type="Pfam" id="PF13589">
    <property type="entry name" value="HATPase_c_3"/>
    <property type="match status" value="1"/>
</dbReference>
<evidence type="ECO:0000256" key="6">
    <source>
        <dbReference type="ARBA" id="ARBA00023016"/>
    </source>
</evidence>
<dbReference type="Gene3D" id="3.40.50.11260">
    <property type="match status" value="1"/>
</dbReference>
<dbReference type="InterPro" id="IPR036890">
    <property type="entry name" value="HATPase_C_sf"/>
</dbReference>
<dbReference type="FunFam" id="3.30.565.10:FF:000009">
    <property type="entry name" value="Molecular chaperone HtpG"/>
    <property type="match status" value="1"/>
</dbReference>
<proteinExistence type="inferred from homology"/>
<feature type="domain" description="Histidine kinase/HSP90-like ATPase" evidence="10">
    <location>
        <begin position="37"/>
        <end position="192"/>
    </location>
</feature>
<evidence type="ECO:0000313" key="11">
    <source>
        <dbReference type="EMBL" id="QHI96219.1"/>
    </source>
</evidence>
<dbReference type="KEGG" id="bomb:GT348_08275"/>
<dbReference type="Gene3D" id="3.30.230.80">
    <property type="match status" value="1"/>
</dbReference>
<dbReference type="Gene3D" id="1.20.120.790">
    <property type="entry name" value="Heat shock protein 90, C-terminal domain"/>
    <property type="match status" value="1"/>
</dbReference>
<evidence type="ECO:0000256" key="9">
    <source>
        <dbReference type="PIRSR" id="PIRSR002583-1"/>
    </source>
</evidence>
<dbReference type="PROSITE" id="PS00298">
    <property type="entry name" value="HSP90"/>
    <property type="match status" value="1"/>
</dbReference>
<comment type="subunit">
    <text evidence="8">Homodimer.</text>
</comment>
<dbReference type="Gene3D" id="3.30.565.10">
    <property type="entry name" value="Histidine kinase-like ATPase, C-terminal domain"/>
    <property type="match status" value="1"/>
</dbReference>
<feature type="binding site" evidence="9">
    <location>
        <begin position="132"/>
        <end position="137"/>
    </location>
    <ligand>
        <name>ATP</name>
        <dbReference type="ChEBI" id="CHEBI:30616"/>
    </ligand>
</feature>
<comment type="function">
    <text evidence="8">Molecular chaperone. Has ATPase activity.</text>
</comment>
<dbReference type="InterPro" id="IPR003594">
    <property type="entry name" value="HATPase_dom"/>
</dbReference>
<dbReference type="InterPro" id="IPR037196">
    <property type="entry name" value="HSP90_C"/>
</dbReference>
<dbReference type="EMBL" id="CP047652">
    <property type="protein sequence ID" value="QHI96219.1"/>
    <property type="molecule type" value="Genomic_DNA"/>
</dbReference>
<keyword evidence="4 8" id="KW-0547">Nucleotide-binding</keyword>
<feature type="region of interest" description="C" evidence="8">
    <location>
        <begin position="552"/>
        <end position="624"/>
    </location>
</feature>
<reference evidence="11 12" key="1">
    <citation type="submission" date="2020-01" db="EMBL/GenBank/DDBJ databases">
        <title>Genome sequencing of strain KACC 21507.</title>
        <authorList>
            <person name="Heo J."/>
            <person name="Kim S.-J."/>
            <person name="Kim J.-S."/>
            <person name="Hong S.-B."/>
            <person name="Kwon S.-W."/>
        </authorList>
    </citation>
    <scope>NUCLEOTIDE SEQUENCE [LARGE SCALE GENOMIC DNA]</scope>
    <source>
        <strain evidence="11 12">KACC 21507</strain>
    </source>
</reference>
<dbReference type="Proteomes" id="UP000463975">
    <property type="component" value="Chromosome"/>
</dbReference>
<dbReference type="SUPFAM" id="SSF54211">
    <property type="entry name" value="Ribosomal protein S5 domain 2-like"/>
    <property type="match status" value="1"/>
</dbReference>
<comment type="similarity">
    <text evidence="2 8">Belongs to the heat shock protein 90 family.</text>
</comment>
<dbReference type="HAMAP" id="MF_00505">
    <property type="entry name" value="HSP90"/>
    <property type="match status" value="1"/>
</dbReference>